<proteinExistence type="inferred from homology"/>
<comment type="pathway">
    <text evidence="2 11">Porphyrin-containing compound metabolism; protoporphyrin-IX biosynthesis; protoporphyrin-IX from protoporphyrinogen-IX: step 1/1.</text>
</comment>
<dbReference type="GO" id="GO:0004729">
    <property type="term" value="F:oxygen-dependent protoporphyrinogen oxidase activity"/>
    <property type="evidence" value="ECO:0007669"/>
    <property type="project" value="UniProtKB-UniRule"/>
</dbReference>
<keyword evidence="6 11" id="KW-0274">FAD</keyword>
<reference evidence="14" key="2">
    <citation type="submission" date="2023-02" db="EMBL/GenBank/DDBJ databases">
        <authorList>
            <person name="Swenson N.G."/>
            <person name="Wegrzyn J.L."/>
            <person name="Mcevoy S.L."/>
        </authorList>
    </citation>
    <scope>NUCLEOTIDE SEQUENCE</scope>
    <source>
        <strain evidence="14">91603</strain>
        <tissue evidence="14">Leaf</tissue>
    </source>
</reference>
<evidence type="ECO:0000256" key="6">
    <source>
        <dbReference type="ARBA" id="ARBA00022827"/>
    </source>
</evidence>
<dbReference type="InterPro" id="IPR050464">
    <property type="entry name" value="Zeta_carotene_desat/Oxidored"/>
</dbReference>
<keyword evidence="15" id="KW-1185">Reference proteome</keyword>
<comment type="cofactor">
    <cofactor evidence="11">
        <name>FAD</name>
        <dbReference type="ChEBI" id="CHEBI:57692"/>
    </cofactor>
    <text evidence="11">Binds 1 FAD per subunit.</text>
</comment>
<comment type="similarity">
    <text evidence="3 11">Belongs to the protoporphyrinogen/coproporphyrinogen oxidase family. Protoporphyrinogen oxidase subfamily.</text>
</comment>
<dbReference type="PANTHER" id="PTHR42923:SF3">
    <property type="entry name" value="PROTOPORPHYRINOGEN OXIDASE"/>
    <property type="match status" value="1"/>
</dbReference>
<keyword evidence="7 11" id="KW-0560">Oxidoreductase</keyword>
<evidence type="ECO:0000256" key="5">
    <source>
        <dbReference type="ARBA" id="ARBA00022630"/>
    </source>
</evidence>
<dbReference type="InterPro" id="IPR004572">
    <property type="entry name" value="Protoporphyrinogen_oxidase"/>
</dbReference>
<keyword evidence="5 11" id="KW-0285">Flavoprotein</keyword>
<evidence type="ECO:0000256" key="9">
    <source>
        <dbReference type="ARBA" id="ARBA00023244"/>
    </source>
</evidence>
<dbReference type="Pfam" id="PF01593">
    <property type="entry name" value="Amino_oxidase"/>
    <property type="match status" value="1"/>
</dbReference>
<dbReference type="InterPro" id="IPR002937">
    <property type="entry name" value="Amino_oxidase"/>
</dbReference>
<evidence type="ECO:0000256" key="2">
    <source>
        <dbReference type="ARBA" id="ARBA00005073"/>
    </source>
</evidence>
<evidence type="ECO:0000256" key="3">
    <source>
        <dbReference type="ARBA" id="ARBA00010551"/>
    </source>
</evidence>
<dbReference type="InterPro" id="IPR036188">
    <property type="entry name" value="FAD/NAD-bd_sf"/>
</dbReference>
<sequence length="272" mass="29332">MYLKQFVSHNLTTLLHADVYAGDPSKLSMKAAFGKVWKLEQNGGSIIGGTFKGIQEKNKAPKQPRVPRLPKPKGQTVGSLRKGLTMWPEAISQSKSLVMTIPSHVASSLLRPLSILLTGGGCRCTITILLPTSCCSVHFKEAIQIECLIDGELKGFGQLHPRSQGVETLGTIYSSSLFPNRAPAGRFLLLNYIGGSTNPGILSNKDGELVEVVDHDLRKMLINSNAKEPSVLGVRVWPQAIPQFLVDHLDLLDAAKSSLQGNGLQGLFLGGN</sequence>
<comment type="caution">
    <text evidence="14">The sequence shown here is derived from an EMBL/GenBank/DDBJ whole genome shotgun (WGS) entry which is preliminary data.</text>
</comment>
<evidence type="ECO:0000256" key="12">
    <source>
        <dbReference type="SAM" id="MobiDB-lite"/>
    </source>
</evidence>
<protein>
    <recommendedName>
        <fullName evidence="4 11">Protoporphyrinogen oxidase</fullName>
        <ecNumber evidence="4 11">1.3.3.4</ecNumber>
    </recommendedName>
</protein>
<evidence type="ECO:0000259" key="13">
    <source>
        <dbReference type="Pfam" id="PF01593"/>
    </source>
</evidence>
<evidence type="ECO:0000256" key="10">
    <source>
        <dbReference type="ARBA" id="ARBA00047554"/>
    </source>
</evidence>
<dbReference type="PANTHER" id="PTHR42923">
    <property type="entry name" value="PROTOPORPHYRINOGEN OXIDASE"/>
    <property type="match status" value="1"/>
</dbReference>
<keyword evidence="9 11" id="KW-0627">Porphyrin biosynthesis</keyword>
<evidence type="ECO:0000313" key="14">
    <source>
        <dbReference type="EMBL" id="KAI9182097.1"/>
    </source>
</evidence>
<dbReference type="GO" id="GO:0009534">
    <property type="term" value="C:chloroplast thylakoid"/>
    <property type="evidence" value="ECO:0007669"/>
    <property type="project" value="TreeGrafter"/>
</dbReference>
<keyword evidence="8 11" id="KW-0350">Heme biosynthesis</keyword>
<evidence type="ECO:0000256" key="4">
    <source>
        <dbReference type="ARBA" id="ARBA00012867"/>
    </source>
</evidence>
<dbReference type="Proteomes" id="UP001064489">
    <property type="component" value="Chromosome 4"/>
</dbReference>
<comment type="subcellular location">
    <subcellularLocation>
        <location evidence="11">Plastid</location>
        <location evidence="11">Chloroplast</location>
    </subcellularLocation>
</comment>
<feature type="domain" description="Amine oxidase" evidence="13">
    <location>
        <begin position="15"/>
        <end position="272"/>
    </location>
</feature>
<name>A0AAD5J2D8_ACENE</name>
<dbReference type="GO" id="GO:0006782">
    <property type="term" value="P:protoporphyrinogen IX biosynthetic process"/>
    <property type="evidence" value="ECO:0007669"/>
    <property type="project" value="UniProtKB-UniRule"/>
</dbReference>
<feature type="region of interest" description="Disordered" evidence="12">
    <location>
        <begin position="57"/>
        <end position="79"/>
    </location>
</feature>
<evidence type="ECO:0000256" key="8">
    <source>
        <dbReference type="ARBA" id="ARBA00023133"/>
    </source>
</evidence>
<evidence type="ECO:0000313" key="15">
    <source>
        <dbReference type="Proteomes" id="UP001064489"/>
    </source>
</evidence>
<reference evidence="14" key="1">
    <citation type="journal article" date="2022" name="Plant J.">
        <title>Strategies of tolerance reflected in two North American maple genomes.</title>
        <authorList>
            <person name="McEvoy S.L."/>
            <person name="Sezen U.U."/>
            <person name="Trouern-Trend A."/>
            <person name="McMahon S.M."/>
            <person name="Schaberg P.G."/>
            <person name="Yang J."/>
            <person name="Wegrzyn J.L."/>
            <person name="Swenson N.G."/>
        </authorList>
    </citation>
    <scope>NUCLEOTIDE SEQUENCE</scope>
    <source>
        <strain evidence="14">91603</strain>
    </source>
</reference>
<organism evidence="14 15">
    <name type="scientific">Acer negundo</name>
    <name type="common">Box elder</name>
    <dbReference type="NCBI Taxonomy" id="4023"/>
    <lineage>
        <taxon>Eukaryota</taxon>
        <taxon>Viridiplantae</taxon>
        <taxon>Streptophyta</taxon>
        <taxon>Embryophyta</taxon>
        <taxon>Tracheophyta</taxon>
        <taxon>Spermatophyta</taxon>
        <taxon>Magnoliopsida</taxon>
        <taxon>eudicotyledons</taxon>
        <taxon>Gunneridae</taxon>
        <taxon>Pentapetalae</taxon>
        <taxon>rosids</taxon>
        <taxon>malvids</taxon>
        <taxon>Sapindales</taxon>
        <taxon>Sapindaceae</taxon>
        <taxon>Hippocastanoideae</taxon>
        <taxon>Acereae</taxon>
        <taxon>Acer</taxon>
    </lineage>
</organism>
<dbReference type="NCBIfam" id="TIGR00562">
    <property type="entry name" value="proto_IX_ox"/>
    <property type="match status" value="1"/>
</dbReference>
<dbReference type="Gene3D" id="3.90.660.20">
    <property type="entry name" value="Protoporphyrinogen oxidase, mitochondrial, domain 2"/>
    <property type="match status" value="1"/>
</dbReference>
<gene>
    <name evidence="14" type="ORF">LWI28_022071</name>
</gene>
<comment type="catalytic activity">
    <reaction evidence="10 11">
        <text>protoporphyrinogen IX + 3 O2 = protoporphyrin IX + 3 H2O2</text>
        <dbReference type="Rhea" id="RHEA:25576"/>
        <dbReference type="ChEBI" id="CHEBI:15379"/>
        <dbReference type="ChEBI" id="CHEBI:16240"/>
        <dbReference type="ChEBI" id="CHEBI:57306"/>
        <dbReference type="ChEBI" id="CHEBI:57307"/>
        <dbReference type="EC" id="1.3.3.4"/>
    </reaction>
</comment>
<evidence type="ECO:0000256" key="1">
    <source>
        <dbReference type="ARBA" id="ARBA00002600"/>
    </source>
</evidence>
<accession>A0AAD5J2D8</accession>
<dbReference type="EC" id="1.3.3.4" evidence="4 11"/>
<dbReference type="Gene3D" id="3.50.50.60">
    <property type="entry name" value="FAD/NAD(P)-binding domain"/>
    <property type="match status" value="1"/>
</dbReference>
<dbReference type="EMBL" id="JAJSOW010000101">
    <property type="protein sequence ID" value="KAI9182097.1"/>
    <property type="molecule type" value="Genomic_DNA"/>
</dbReference>
<dbReference type="SUPFAM" id="SSF54373">
    <property type="entry name" value="FAD-linked reductases, C-terminal domain"/>
    <property type="match status" value="1"/>
</dbReference>
<dbReference type="AlphaFoldDB" id="A0AAD5J2D8"/>
<evidence type="ECO:0000256" key="7">
    <source>
        <dbReference type="ARBA" id="ARBA00023002"/>
    </source>
</evidence>
<comment type="function">
    <text evidence="1 11">Catalyzes the 6-electron oxidation of protoporphyrinogen-IX to form protoporphyrin-IX.</text>
</comment>
<evidence type="ECO:0000256" key="11">
    <source>
        <dbReference type="RuleBase" id="RU367069"/>
    </source>
</evidence>